<keyword evidence="4 11" id="KW-0375">Hydrogen ion transport</keyword>
<keyword evidence="8 11" id="KW-0066">ATP synthesis</keyword>
<dbReference type="GO" id="GO:0046933">
    <property type="term" value="F:proton-transporting ATP synthase activity, rotational mechanism"/>
    <property type="evidence" value="ECO:0007669"/>
    <property type="project" value="UniProtKB-UniRule"/>
</dbReference>
<dbReference type="PANTHER" id="PTHR34264">
    <property type="entry name" value="ATP SYNTHASE SUBUNIT B, CHLOROPLASTIC"/>
    <property type="match status" value="1"/>
</dbReference>
<keyword evidence="3 11" id="KW-0812">Transmembrane</keyword>
<organism evidence="14 15">
    <name type="scientific">Dolichospermum planctonicum</name>
    <dbReference type="NCBI Taxonomy" id="136072"/>
    <lineage>
        <taxon>Bacteria</taxon>
        <taxon>Bacillati</taxon>
        <taxon>Cyanobacteriota</taxon>
        <taxon>Cyanophyceae</taxon>
        <taxon>Nostocales</taxon>
        <taxon>Aphanizomenonaceae</taxon>
        <taxon>Dolichospermum</taxon>
    </lineage>
</organism>
<dbReference type="Proteomes" id="UP000299367">
    <property type="component" value="Unassembled WGS sequence"/>
</dbReference>
<accession>A0A480A6G0</accession>
<evidence type="ECO:0000256" key="2">
    <source>
        <dbReference type="ARBA" id="ARBA00022547"/>
    </source>
</evidence>
<comment type="subunit">
    <text evidence="11">F-type ATPases have 2 components, F(1) - the catalytic core - and F(0) - the membrane proton channel. F(1) has five subunits: alpha(3), beta(3), gamma(1), delta(1), epsilon(1). F(0) has four main subunits: a(1), b(1), b'(1) and c(10-14). The alpha and beta chains form an alternating ring which encloses part of the gamma chain. F(1) is attached to F(0) by a central stalk formed by the gamma and epsilon chains, while a peripheral stalk is formed by the delta, b and b' chains.</text>
</comment>
<evidence type="ECO:0000256" key="3">
    <source>
        <dbReference type="ARBA" id="ARBA00022692"/>
    </source>
</evidence>
<dbReference type="NCBIfam" id="NF005606">
    <property type="entry name" value="PRK07352.1"/>
    <property type="match status" value="1"/>
</dbReference>
<comment type="function">
    <text evidence="11">Component of the F(0) channel, it forms part of the peripheral stalk, linking F(1) to F(0).</text>
</comment>
<dbReference type="GO" id="GO:0045259">
    <property type="term" value="C:proton-transporting ATP synthase complex"/>
    <property type="evidence" value="ECO:0007669"/>
    <property type="project" value="UniProtKB-KW"/>
</dbReference>
<keyword evidence="13" id="KW-0175">Coiled coil</keyword>
<evidence type="ECO:0000256" key="5">
    <source>
        <dbReference type="ARBA" id="ARBA00022989"/>
    </source>
</evidence>
<sequence length="187" mass="19895">MGTFLLLMTEASAVGGELALSKGESGFSLNTNILDTNLINLAIIITVLVVFGSKVLGSTLKSRRENIESAIKSAEQKVAETAAKLKEAQQKLELAQGEAQRIKQTAELNAQTAKDAILAQSAVDIQRMQEAGAADLNSELERVITQLRQKVVLQALQKVEGQLKAGISDDAQQALIARSIAQLGGEI</sequence>
<proteinExistence type="inferred from homology"/>
<comment type="function">
    <text evidence="9 11">F(1)F(0) ATP synthase produces ATP from ADP in the presence of a proton or sodium gradient. F-type ATPases consist of two structural domains, F(1) containing the extramembraneous catalytic core and F(0) containing the membrane proton channel, linked together by a central stalk and a peripheral stalk. During catalysis, ATP synthesis in the catalytic domain of F(1) is coupled via a rotary mechanism of the central stalk subunits to proton translocation.</text>
</comment>
<evidence type="ECO:0000256" key="4">
    <source>
        <dbReference type="ARBA" id="ARBA00022781"/>
    </source>
</evidence>
<dbReference type="AlphaFoldDB" id="A0A480A6G0"/>
<comment type="caution">
    <text evidence="14">The sequence shown here is derived from an EMBL/GenBank/DDBJ whole genome shotgun (WGS) entry which is preliminary data.</text>
</comment>
<dbReference type="OrthoDB" id="461217at2"/>
<keyword evidence="5 11" id="KW-1133">Transmembrane helix</keyword>
<dbReference type="HAMAP" id="MF_01398">
    <property type="entry name" value="ATP_synth_b_bprime"/>
    <property type="match status" value="1"/>
</dbReference>
<comment type="similarity">
    <text evidence="11 12">Belongs to the ATPase B chain family.</text>
</comment>
<evidence type="ECO:0000256" key="11">
    <source>
        <dbReference type="HAMAP-Rule" id="MF_01398"/>
    </source>
</evidence>
<dbReference type="GO" id="GO:0031676">
    <property type="term" value="C:plasma membrane-derived thylakoid membrane"/>
    <property type="evidence" value="ECO:0007669"/>
    <property type="project" value="UniProtKB-SubCell"/>
</dbReference>
<name>A0A480A6G0_9CYAN</name>
<evidence type="ECO:0000256" key="13">
    <source>
        <dbReference type="SAM" id="Coils"/>
    </source>
</evidence>
<evidence type="ECO:0000256" key="10">
    <source>
        <dbReference type="ARBA" id="ARBA00037847"/>
    </source>
</evidence>
<evidence type="ECO:0000256" key="9">
    <source>
        <dbReference type="ARBA" id="ARBA00025198"/>
    </source>
</evidence>
<evidence type="ECO:0000256" key="6">
    <source>
        <dbReference type="ARBA" id="ARBA00023065"/>
    </source>
</evidence>
<dbReference type="PANTHER" id="PTHR34264:SF3">
    <property type="entry name" value="ATP SYNTHASE SUBUNIT B, CHLOROPLASTIC"/>
    <property type="match status" value="1"/>
</dbReference>
<keyword evidence="6 11" id="KW-0406">Ion transport</keyword>
<keyword evidence="11" id="KW-0793">Thylakoid</keyword>
<evidence type="ECO:0000313" key="15">
    <source>
        <dbReference type="Proteomes" id="UP000299367"/>
    </source>
</evidence>
<protein>
    <recommendedName>
        <fullName evidence="11">ATP synthase subunit b</fullName>
    </recommendedName>
    <alternativeName>
        <fullName evidence="11">ATP synthase F(0) sector subunit b</fullName>
    </alternativeName>
    <alternativeName>
        <fullName evidence="11">ATPase subunit I</fullName>
    </alternativeName>
    <alternativeName>
        <fullName evidence="11">F-type ATPase subunit b</fullName>
        <shortName evidence="11">F-ATPase subunit b</shortName>
    </alternativeName>
</protein>
<evidence type="ECO:0000256" key="1">
    <source>
        <dbReference type="ARBA" id="ARBA00022448"/>
    </source>
</evidence>
<feature type="transmembrane region" description="Helical" evidence="11">
    <location>
        <begin position="37"/>
        <end position="56"/>
    </location>
</feature>
<evidence type="ECO:0000256" key="8">
    <source>
        <dbReference type="ARBA" id="ARBA00023310"/>
    </source>
</evidence>
<dbReference type="Pfam" id="PF00430">
    <property type="entry name" value="ATP-synt_B"/>
    <property type="match status" value="1"/>
</dbReference>
<dbReference type="CDD" id="cd06503">
    <property type="entry name" value="ATP-synt_Fo_b"/>
    <property type="match status" value="1"/>
</dbReference>
<feature type="coiled-coil region" evidence="13">
    <location>
        <begin position="64"/>
        <end position="105"/>
    </location>
</feature>
<keyword evidence="7 11" id="KW-0472">Membrane</keyword>
<dbReference type="RefSeq" id="WP_137906354.1">
    <property type="nucleotide sequence ID" value="NZ_BJCF01000001.1"/>
</dbReference>
<keyword evidence="1 11" id="KW-0813">Transport</keyword>
<evidence type="ECO:0000256" key="12">
    <source>
        <dbReference type="RuleBase" id="RU003848"/>
    </source>
</evidence>
<evidence type="ECO:0000313" key="14">
    <source>
        <dbReference type="EMBL" id="GCL40507.1"/>
    </source>
</evidence>
<keyword evidence="2 11" id="KW-0138">CF(0)</keyword>
<evidence type="ECO:0000256" key="7">
    <source>
        <dbReference type="ARBA" id="ARBA00023136"/>
    </source>
</evidence>
<comment type="subcellular location">
    <subcellularLocation>
        <location evidence="11">Cellular thylakoid membrane</location>
        <topology evidence="11">Single-pass membrane protein</topology>
    </subcellularLocation>
    <subcellularLocation>
        <location evidence="10">Endomembrane system</location>
        <topology evidence="10">Single-pass membrane protein</topology>
    </subcellularLocation>
</comment>
<gene>
    <name evidence="11" type="primary">atpF</name>
    <name evidence="14" type="ORF">NIES80_01940</name>
</gene>
<dbReference type="InterPro" id="IPR002146">
    <property type="entry name" value="ATP_synth_b/b'su_bac/chlpt"/>
</dbReference>
<dbReference type="EMBL" id="BJCF01000001">
    <property type="protein sequence ID" value="GCL40507.1"/>
    <property type="molecule type" value="Genomic_DNA"/>
</dbReference>
<dbReference type="GO" id="GO:0012505">
    <property type="term" value="C:endomembrane system"/>
    <property type="evidence" value="ECO:0007669"/>
    <property type="project" value="UniProtKB-SubCell"/>
</dbReference>
<reference evidence="15" key="1">
    <citation type="submission" date="2019-02" db="EMBL/GenBank/DDBJ databases">
        <title>Draft genome sequence of Dolichospermum planctonicum NIES-80.</title>
        <authorList>
            <person name="Yamaguchi H."/>
            <person name="Suzuki S."/>
            <person name="Kawachi M."/>
        </authorList>
    </citation>
    <scope>NUCLEOTIDE SEQUENCE [LARGE SCALE GENOMIC DNA]</scope>
    <source>
        <strain evidence="15">NIES-80</strain>
    </source>
</reference>